<evidence type="ECO:0000313" key="6">
    <source>
        <dbReference type="RefSeq" id="XP_026292993.1"/>
    </source>
</evidence>
<feature type="region of interest" description="Disordered" evidence="1">
    <location>
        <begin position="50"/>
        <end position="84"/>
    </location>
</feature>
<feature type="signal peptide" evidence="3">
    <location>
        <begin position="1"/>
        <end position="23"/>
    </location>
</feature>
<feature type="chain" id="PRO_5026803940" evidence="3">
    <location>
        <begin position="24"/>
        <end position="292"/>
    </location>
</feature>
<reference evidence="6" key="1">
    <citation type="submission" date="2025-08" db="UniProtKB">
        <authorList>
            <consortium name="RefSeq"/>
        </authorList>
    </citation>
    <scope>IDENTIFICATION</scope>
    <source>
        <tissue evidence="6">Whole organism</tissue>
    </source>
</reference>
<proteinExistence type="predicted"/>
<dbReference type="GO" id="GO:0060271">
    <property type="term" value="P:cilium assembly"/>
    <property type="evidence" value="ECO:0007669"/>
    <property type="project" value="TreeGrafter"/>
</dbReference>
<name>A0A6J1TI93_FRAOC</name>
<evidence type="ECO:0000256" key="1">
    <source>
        <dbReference type="SAM" id="MobiDB-lite"/>
    </source>
</evidence>
<sequence>MKVIMNLHHLIIFVLVLFCGVQSGDPETILDTANTPDILSDGLVEKLTEAGDLSDSDSSSQVVEDPLQTDTEDVNDSNLSDNSTLSPKNVTQVFINCSRSENISHEVEIVNSTRLLNLLVVNPNITRAITADCLGVYFFARWCPFSTMAAPHLNALPRAFPNLRIVAVDAMKYHMFNTQYGVVGVPTFILFHNGRPAVKFNETDYTLERFSTFITKFTTIPALEKISVTSADFNGPVPSVVVKEPDFFLWLSWGFLAGSALVFFAKSSWYRKMIEVVKVTWRESEAQHDHMD</sequence>
<dbReference type="InterPro" id="IPR036249">
    <property type="entry name" value="Thioredoxin-like_sf"/>
</dbReference>
<dbReference type="SUPFAM" id="SSF52833">
    <property type="entry name" value="Thioredoxin-like"/>
    <property type="match status" value="1"/>
</dbReference>
<dbReference type="GO" id="GO:0005929">
    <property type="term" value="C:cilium"/>
    <property type="evidence" value="ECO:0007669"/>
    <property type="project" value="TreeGrafter"/>
</dbReference>
<keyword evidence="5" id="KW-1185">Reference proteome</keyword>
<feature type="transmembrane region" description="Helical" evidence="2">
    <location>
        <begin position="247"/>
        <end position="265"/>
    </location>
</feature>
<feature type="domain" description="Thioredoxin" evidence="4">
    <location>
        <begin position="59"/>
        <end position="219"/>
    </location>
</feature>
<keyword evidence="2" id="KW-0812">Transmembrane</keyword>
<dbReference type="AlphaFoldDB" id="A0A6J1TI93"/>
<accession>A0A6J1TI93</accession>
<dbReference type="OrthoDB" id="1899781at2759"/>
<dbReference type="GeneID" id="113217347"/>
<dbReference type="PANTHER" id="PTHR14684">
    <property type="entry name" value="THIOREDOXIN DOMAIN-CONTAINING PROTEIN 15"/>
    <property type="match status" value="1"/>
</dbReference>
<dbReference type="PANTHER" id="PTHR14684:SF2">
    <property type="entry name" value="THIOREDOXIN DOMAIN-CONTAINING PROTEIN 15"/>
    <property type="match status" value="1"/>
</dbReference>
<dbReference type="Gene3D" id="3.40.30.10">
    <property type="entry name" value="Glutaredoxin"/>
    <property type="match status" value="1"/>
</dbReference>
<organism evidence="5 6">
    <name type="scientific">Frankliniella occidentalis</name>
    <name type="common">Western flower thrips</name>
    <name type="synonym">Euthrips occidentalis</name>
    <dbReference type="NCBI Taxonomy" id="133901"/>
    <lineage>
        <taxon>Eukaryota</taxon>
        <taxon>Metazoa</taxon>
        <taxon>Ecdysozoa</taxon>
        <taxon>Arthropoda</taxon>
        <taxon>Hexapoda</taxon>
        <taxon>Insecta</taxon>
        <taxon>Pterygota</taxon>
        <taxon>Neoptera</taxon>
        <taxon>Paraneoptera</taxon>
        <taxon>Thysanoptera</taxon>
        <taxon>Terebrantia</taxon>
        <taxon>Thripoidea</taxon>
        <taxon>Thripidae</taxon>
        <taxon>Frankliniella</taxon>
    </lineage>
</organism>
<dbReference type="PROSITE" id="PS51352">
    <property type="entry name" value="THIOREDOXIN_2"/>
    <property type="match status" value="1"/>
</dbReference>
<dbReference type="RefSeq" id="XP_026292993.1">
    <property type="nucleotide sequence ID" value="XM_026437208.2"/>
</dbReference>
<evidence type="ECO:0000256" key="2">
    <source>
        <dbReference type="SAM" id="Phobius"/>
    </source>
</evidence>
<keyword evidence="3" id="KW-0732">Signal</keyword>
<keyword evidence="2" id="KW-0472">Membrane</keyword>
<dbReference type="CTD" id="36749"/>
<dbReference type="InterPro" id="IPR013766">
    <property type="entry name" value="Thioredoxin_domain"/>
</dbReference>
<evidence type="ECO:0000313" key="5">
    <source>
        <dbReference type="Proteomes" id="UP000504606"/>
    </source>
</evidence>
<dbReference type="KEGG" id="foc:113217347"/>
<gene>
    <name evidence="6" type="primary">LOC113217347</name>
</gene>
<dbReference type="Proteomes" id="UP000504606">
    <property type="component" value="Unplaced"/>
</dbReference>
<dbReference type="InterPro" id="IPR042418">
    <property type="entry name" value="TXNDC15"/>
</dbReference>
<keyword evidence="2" id="KW-1133">Transmembrane helix</keyword>
<protein>
    <submittedName>
        <fullName evidence="6">Thioredoxin domain-containing protein 15</fullName>
    </submittedName>
</protein>
<evidence type="ECO:0000259" key="4">
    <source>
        <dbReference type="PROSITE" id="PS51352"/>
    </source>
</evidence>
<evidence type="ECO:0000256" key="3">
    <source>
        <dbReference type="SAM" id="SignalP"/>
    </source>
</evidence>
<dbReference type="Pfam" id="PF00085">
    <property type="entry name" value="Thioredoxin"/>
    <property type="match status" value="1"/>
</dbReference>